<dbReference type="RefSeq" id="XP_038065476.1">
    <property type="nucleotide sequence ID" value="XM_038209548.1"/>
</dbReference>
<protein>
    <recommendedName>
        <fullName evidence="3">ABC transporter domain-containing protein</fullName>
    </recommendedName>
</protein>
<dbReference type="PANTHER" id="PTHR43038:SF3">
    <property type="entry name" value="ABC TRANSPORTER G FAMILY MEMBER 20 ISOFORM X1"/>
    <property type="match status" value="1"/>
</dbReference>
<dbReference type="GeneID" id="119735693"/>
<dbReference type="OMA" id="VCHRFAV"/>
<dbReference type="InterPro" id="IPR003593">
    <property type="entry name" value="AAA+_ATPase"/>
</dbReference>
<evidence type="ECO:0000256" key="1">
    <source>
        <dbReference type="ARBA" id="ARBA00022741"/>
    </source>
</evidence>
<dbReference type="PROSITE" id="PS00211">
    <property type="entry name" value="ABC_TRANSPORTER_1"/>
    <property type="match status" value="1"/>
</dbReference>
<evidence type="ECO:0000256" key="2">
    <source>
        <dbReference type="ARBA" id="ARBA00022840"/>
    </source>
</evidence>
<organism evidence="4 5">
    <name type="scientific">Patiria miniata</name>
    <name type="common">Bat star</name>
    <name type="synonym">Asterina miniata</name>
    <dbReference type="NCBI Taxonomy" id="46514"/>
    <lineage>
        <taxon>Eukaryota</taxon>
        <taxon>Metazoa</taxon>
        <taxon>Echinodermata</taxon>
        <taxon>Eleutherozoa</taxon>
        <taxon>Asterozoa</taxon>
        <taxon>Asteroidea</taxon>
        <taxon>Valvatacea</taxon>
        <taxon>Valvatida</taxon>
        <taxon>Asterinidae</taxon>
        <taxon>Patiria</taxon>
    </lineage>
</organism>
<dbReference type="GO" id="GO:0005524">
    <property type="term" value="F:ATP binding"/>
    <property type="evidence" value="ECO:0007669"/>
    <property type="project" value="UniProtKB-KW"/>
</dbReference>
<dbReference type="InterPro" id="IPR003439">
    <property type="entry name" value="ABC_transporter-like_ATP-bd"/>
</dbReference>
<accession>A0A914AN75</accession>
<dbReference type="OrthoDB" id="6150516at2759"/>
<dbReference type="PROSITE" id="PS50893">
    <property type="entry name" value="ABC_TRANSPORTER_2"/>
    <property type="match status" value="1"/>
</dbReference>
<keyword evidence="1" id="KW-0547">Nucleotide-binding</keyword>
<keyword evidence="5" id="KW-1185">Reference proteome</keyword>
<dbReference type="Proteomes" id="UP000887568">
    <property type="component" value="Unplaced"/>
</dbReference>
<keyword evidence="2" id="KW-0067">ATP-binding</keyword>
<evidence type="ECO:0000313" key="5">
    <source>
        <dbReference type="Proteomes" id="UP000887568"/>
    </source>
</evidence>
<dbReference type="Gene3D" id="3.40.50.300">
    <property type="entry name" value="P-loop containing nucleotide triphosphate hydrolases"/>
    <property type="match status" value="1"/>
</dbReference>
<feature type="domain" description="ABC transporter" evidence="3">
    <location>
        <begin position="11"/>
        <end position="245"/>
    </location>
</feature>
<reference evidence="4" key="1">
    <citation type="submission" date="2022-11" db="UniProtKB">
        <authorList>
            <consortium name="EnsemblMetazoa"/>
        </authorList>
    </citation>
    <scope>IDENTIFICATION</scope>
</reference>
<dbReference type="SMART" id="SM00382">
    <property type="entry name" value="AAA"/>
    <property type="match status" value="1"/>
</dbReference>
<dbReference type="AlphaFoldDB" id="A0A914AN75"/>
<dbReference type="RefSeq" id="XP_038065475.1">
    <property type="nucleotide sequence ID" value="XM_038209547.1"/>
</dbReference>
<dbReference type="EnsemblMetazoa" id="XM_038209547.1">
    <property type="protein sequence ID" value="XP_038065475.1"/>
    <property type="gene ID" value="LOC119735693"/>
</dbReference>
<evidence type="ECO:0000313" key="4">
    <source>
        <dbReference type="EnsemblMetazoa" id="XP_038065475.1"/>
    </source>
</evidence>
<evidence type="ECO:0000259" key="3">
    <source>
        <dbReference type="PROSITE" id="PS50893"/>
    </source>
</evidence>
<dbReference type="SUPFAM" id="SSF52540">
    <property type="entry name" value="P-loop containing nucleoside triphosphate hydrolases"/>
    <property type="match status" value="1"/>
</dbReference>
<proteinExistence type="predicted"/>
<name>A0A914AN75_PATMI</name>
<dbReference type="PANTHER" id="PTHR43038">
    <property type="entry name" value="ATP-BINDING CASSETTE, SUB-FAMILY H, MEMBER 1"/>
    <property type="match status" value="1"/>
</dbReference>
<dbReference type="CDD" id="cd03230">
    <property type="entry name" value="ABC_DR_subfamily_A"/>
    <property type="match status" value="1"/>
</dbReference>
<sequence length="245" mass="27289">MTQDSDVVAAVRCINIKKHYGRGTSRLEVLQNLNMLVPRGTIYGLLGPSGCGKTTLLRCILGRLSMDQGTIWTLGKAPGTRGHGIPGSMVGYMPQETALYEDFTISETLNYFGTIHRMPKDVLKARKAFLISLLDLPSMKSMVGNLSGGQKRRVSFAAALVQSPPLLILDEPTVGVDPLLRMRIWEHLLEFVKDWNTTIILTTHYIEEARQANIKFISSLFYHVLPGRMGGLIISPTMLKINYRD</sequence>
<dbReference type="Pfam" id="PF00005">
    <property type="entry name" value="ABC_tran"/>
    <property type="match status" value="1"/>
</dbReference>
<dbReference type="InterPro" id="IPR027417">
    <property type="entry name" value="P-loop_NTPase"/>
</dbReference>
<dbReference type="EnsemblMetazoa" id="XM_038209548.1">
    <property type="protein sequence ID" value="XP_038065476.1"/>
    <property type="gene ID" value="LOC119735693"/>
</dbReference>
<dbReference type="InterPro" id="IPR017871">
    <property type="entry name" value="ABC_transporter-like_CS"/>
</dbReference>
<dbReference type="GO" id="GO:0016887">
    <property type="term" value="F:ATP hydrolysis activity"/>
    <property type="evidence" value="ECO:0007669"/>
    <property type="project" value="InterPro"/>
</dbReference>